<dbReference type="EMBL" id="JAWIIJ010000006">
    <property type="protein sequence ID" value="MDV2079208.1"/>
    <property type="molecule type" value="Genomic_DNA"/>
</dbReference>
<dbReference type="RefSeq" id="WP_316973819.1">
    <property type="nucleotide sequence ID" value="NZ_JAWIIJ010000006.1"/>
</dbReference>
<organism evidence="6 7">
    <name type="scientific">Marinobacter xestospongiae</name>
    <dbReference type="NCBI Taxonomy" id="994319"/>
    <lineage>
        <taxon>Bacteria</taxon>
        <taxon>Pseudomonadati</taxon>
        <taxon>Pseudomonadota</taxon>
        <taxon>Gammaproteobacteria</taxon>
        <taxon>Pseudomonadales</taxon>
        <taxon>Marinobacteraceae</taxon>
        <taxon>Marinobacter</taxon>
    </lineage>
</organism>
<sequence length="303" mass="33283">MTHEQVFLRVVDAGSLKAAAEQLNTAPSSVSRRIAALEQGLGVKLLQRSTRRSVPTEAGQRYYQGLRSLVAEKEALEAQIRRQTDTPSGLLRVAAPQEFGATFVVPVITELQNRYPELAVELILGSRFEDLASQDIDVAIRVGQLPDSGLICRRLGDVPRVLVAASTFFNDRALPVSPDDLKALDFIFYGRESARQPIALTGPEGRVDVMVNGRLCVNHLATIRDLVSEGRGVHLGPVWAFREGLSNGSLVALLPDFQLEAFPLHALYKQTPYLPAKIRQFIDRMVLACTPEALGDSRSMERG</sequence>
<dbReference type="InterPro" id="IPR036388">
    <property type="entry name" value="WH-like_DNA-bd_sf"/>
</dbReference>
<feature type="domain" description="HTH lysR-type" evidence="5">
    <location>
        <begin position="1"/>
        <end position="56"/>
    </location>
</feature>
<dbReference type="SUPFAM" id="SSF46785">
    <property type="entry name" value="Winged helix' DNA-binding domain"/>
    <property type="match status" value="1"/>
</dbReference>
<dbReference type="Gene3D" id="1.10.10.10">
    <property type="entry name" value="Winged helix-like DNA-binding domain superfamily/Winged helix DNA-binding domain"/>
    <property type="match status" value="1"/>
</dbReference>
<accession>A0ABU3VY47</accession>
<evidence type="ECO:0000313" key="7">
    <source>
        <dbReference type="Proteomes" id="UP001269819"/>
    </source>
</evidence>
<dbReference type="Proteomes" id="UP001269819">
    <property type="component" value="Unassembled WGS sequence"/>
</dbReference>
<comment type="similarity">
    <text evidence="1">Belongs to the LysR transcriptional regulatory family.</text>
</comment>
<gene>
    <name evidence="6" type="ORF">RYS15_10940</name>
</gene>
<evidence type="ECO:0000256" key="2">
    <source>
        <dbReference type="ARBA" id="ARBA00023015"/>
    </source>
</evidence>
<keyword evidence="4" id="KW-0804">Transcription</keyword>
<dbReference type="Pfam" id="PF03466">
    <property type="entry name" value="LysR_substrate"/>
    <property type="match status" value="1"/>
</dbReference>
<comment type="caution">
    <text evidence="6">The sequence shown here is derived from an EMBL/GenBank/DDBJ whole genome shotgun (WGS) entry which is preliminary data.</text>
</comment>
<dbReference type="PANTHER" id="PTHR30537">
    <property type="entry name" value="HTH-TYPE TRANSCRIPTIONAL REGULATOR"/>
    <property type="match status" value="1"/>
</dbReference>
<dbReference type="InterPro" id="IPR058163">
    <property type="entry name" value="LysR-type_TF_proteobact-type"/>
</dbReference>
<dbReference type="Pfam" id="PF00126">
    <property type="entry name" value="HTH_1"/>
    <property type="match status" value="1"/>
</dbReference>
<dbReference type="InterPro" id="IPR000847">
    <property type="entry name" value="LysR_HTH_N"/>
</dbReference>
<dbReference type="PROSITE" id="PS50931">
    <property type="entry name" value="HTH_LYSR"/>
    <property type="match status" value="1"/>
</dbReference>
<name>A0ABU3VY47_9GAMM</name>
<keyword evidence="3" id="KW-0238">DNA-binding</keyword>
<dbReference type="InterPro" id="IPR036390">
    <property type="entry name" value="WH_DNA-bd_sf"/>
</dbReference>
<evidence type="ECO:0000256" key="1">
    <source>
        <dbReference type="ARBA" id="ARBA00009437"/>
    </source>
</evidence>
<reference evidence="6 7" key="1">
    <citation type="submission" date="2023-10" db="EMBL/GenBank/DDBJ databases">
        <title>Characteristics and mechanism of a salt-tolerant marine origin heterotrophic nitrifying- aerobic denitrifying bacteria Marinobacter xestospongiae HN1.</title>
        <authorList>
            <person name="Qi R."/>
        </authorList>
    </citation>
    <scope>NUCLEOTIDE SEQUENCE [LARGE SCALE GENOMIC DNA]</scope>
    <source>
        <strain evidence="6 7">HN1</strain>
    </source>
</reference>
<evidence type="ECO:0000259" key="5">
    <source>
        <dbReference type="PROSITE" id="PS50931"/>
    </source>
</evidence>
<evidence type="ECO:0000256" key="4">
    <source>
        <dbReference type="ARBA" id="ARBA00023163"/>
    </source>
</evidence>
<dbReference type="CDD" id="cd08422">
    <property type="entry name" value="PBP2_CrgA_like"/>
    <property type="match status" value="1"/>
</dbReference>
<dbReference type="InterPro" id="IPR005119">
    <property type="entry name" value="LysR_subst-bd"/>
</dbReference>
<evidence type="ECO:0000256" key="3">
    <source>
        <dbReference type="ARBA" id="ARBA00023125"/>
    </source>
</evidence>
<keyword evidence="7" id="KW-1185">Reference proteome</keyword>
<protein>
    <submittedName>
        <fullName evidence="6">LysR substrate-binding domain-containing protein</fullName>
    </submittedName>
</protein>
<evidence type="ECO:0000313" key="6">
    <source>
        <dbReference type="EMBL" id="MDV2079208.1"/>
    </source>
</evidence>
<dbReference type="SUPFAM" id="SSF53850">
    <property type="entry name" value="Periplasmic binding protein-like II"/>
    <property type="match status" value="1"/>
</dbReference>
<keyword evidence="2" id="KW-0805">Transcription regulation</keyword>
<dbReference type="Gene3D" id="3.40.190.290">
    <property type="match status" value="1"/>
</dbReference>
<dbReference type="PANTHER" id="PTHR30537:SF30">
    <property type="entry name" value="TRANSCRIPTIONAL REGULATOR-RELATED"/>
    <property type="match status" value="1"/>
</dbReference>
<proteinExistence type="inferred from homology"/>